<accession>A0A0C9VGV5</accession>
<reference evidence="1 2" key="1">
    <citation type="submission" date="2014-06" db="EMBL/GenBank/DDBJ databases">
        <title>Evolutionary Origins and Diversification of the Mycorrhizal Mutualists.</title>
        <authorList>
            <consortium name="DOE Joint Genome Institute"/>
            <consortium name="Mycorrhizal Genomics Consortium"/>
            <person name="Kohler A."/>
            <person name="Kuo A."/>
            <person name="Nagy L.G."/>
            <person name="Floudas D."/>
            <person name="Copeland A."/>
            <person name="Barry K.W."/>
            <person name="Cichocki N."/>
            <person name="Veneault-Fourrey C."/>
            <person name="LaButti K."/>
            <person name="Lindquist E.A."/>
            <person name="Lipzen A."/>
            <person name="Lundell T."/>
            <person name="Morin E."/>
            <person name="Murat C."/>
            <person name="Riley R."/>
            <person name="Ohm R."/>
            <person name="Sun H."/>
            <person name="Tunlid A."/>
            <person name="Henrissat B."/>
            <person name="Grigoriev I.V."/>
            <person name="Hibbett D.S."/>
            <person name="Martin F."/>
        </authorList>
    </citation>
    <scope>NUCLEOTIDE SEQUENCE [LARGE SCALE GENOMIC DNA]</scope>
    <source>
        <strain evidence="1 2">SS14</strain>
    </source>
</reference>
<gene>
    <name evidence="1" type="ORF">M422DRAFT_49040</name>
</gene>
<proteinExistence type="predicted"/>
<name>A0A0C9VGV5_SPHS4</name>
<organism evidence="1 2">
    <name type="scientific">Sphaerobolus stellatus (strain SS14)</name>
    <dbReference type="NCBI Taxonomy" id="990650"/>
    <lineage>
        <taxon>Eukaryota</taxon>
        <taxon>Fungi</taxon>
        <taxon>Dikarya</taxon>
        <taxon>Basidiomycota</taxon>
        <taxon>Agaricomycotina</taxon>
        <taxon>Agaricomycetes</taxon>
        <taxon>Phallomycetidae</taxon>
        <taxon>Geastrales</taxon>
        <taxon>Sphaerobolaceae</taxon>
        <taxon>Sphaerobolus</taxon>
    </lineage>
</organism>
<keyword evidence="2" id="KW-1185">Reference proteome</keyword>
<dbReference type="AlphaFoldDB" id="A0A0C9VGV5"/>
<protein>
    <submittedName>
        <fullName evidence="1">Uncharacterized protein</fullName>
    </submittedName>
</protein>
<evidence type="ECO:0000313" key="2">
    <source>
        <dbReference type="Proteomes" id="UP000054279"/>
    </source>
</evidence>
<dbReference type="HOGENOM" id="CLU_1644805_0_0_1"/>
<sequence>MAEVDPDSFSVIQLETIAFACTLVMSGGKTDAKTKRKEFCAVDYAGVYEHFVRALKEFKVREPKLFGDLQYDLASRFCKHKDEPAPSASAPVYGILRGLPRGAIDLNMQKQNLITQVAVQVSANASATAAHAQATATVNATSPPGVTQQSSYVNVVWFIFI</sequence>
<dbReference type="Proteomes" id="UP000054279">
    <property type="component" value="Unassembled WGS sequence"/>
</dbReference>
<dbReference type="EMBL" id="KN837142">
    <property type="protein sequence ID" value="KIJ40657.1"/>
    <property type="molecule type" value="Genomic_DNA"/>
</dbReference>
<evidence type="ECO:0000313" key="1">
    <source>
        <dbReference type="EMBL" id="KIJ40657.1"/>
    </source>
</evidence>